<organism evidence="2 3">
    <name type="scientific">Cirrhinus mrigala</name>
    <name type="common">Mrigala</name>
    <dbReference type="NCBI Taxonomy" id="683832"/>
    <lineage>
        <taxon>Eukaryota</taxon>
        <taxon>Metazoa</taxon>
        <taxon>Chordata</taxon>
        <taxon>Craniata</taxon>
        <taxon>Vertebrata</taxon>
        <taxon>Euteleostomi</taxon>
        <taxon>Actinopterygii</taxon>
        <taxon>Neopterygii</taxon>
        <taxon>Teleostei</taxon>
        <taxon>Ostariophysi</taxon>
        <taxon>Cypriniformes</taxon>
        <taxon>Cyprinidae</taxon>
        <taxon>Labeoninae</taxon>
        <taxon>Labeonini</taxon>
        <taxon>Cirrhinus</taxon>
    </lineage>
</organism>
<keyword evidence="3" id="KW-1185">Reference proteome</keyword>
<dbReference type="EMBL" id="JAMKFB020000003">
    <property type="protein sequence ID" value="KAL0197289.1"/>
    <property type="molecule type" value="Genomic_DNA"/>
</dbReference>
<comment type="caution">
    <text evidence="2">The sequence shown here is derived from an EMBL/GenBank/DDBJ whole genome shotgun (WGS) entry which is preliminary data.</text>
</comment>
<feature type="region of interest" description="Disordered" evidence="1">
    <location>
        <begin position="86"/>
        <end position="107"/>
    </location>
</feature>
<proteinExistence type="predicted"/>
<dbReference type="Proteomes" id="UP001529510">
    <property type="component" value="Unassembled WGS sequence"/>
</dbReference>
<feature type="non-terminal residue" evidence="2">
    <location>
        <position position="107"/>
    </location>
</feature>
<evidence type="ECO:0000313" key="3">
    <source>
        <dbReference type="Proteomes" id="UP001529510"/>
    </source>
</evidence>
<reference evidence="2 3" key="1">
    <citation type="submission" date="2024-05" db="EMBL/GenBank/DDBJ databases">
        <title>Genome sequencing and assembly of Indian major carp, Cirrhinus mrigala (Hamilton, 1822).</title>
        <authorList>
            <person name="Mohindra V."/>
            <person name="Chowdhury L.M."/>
            <person name="Lal K."/>
            <person name="Jena J.K."/>
        </authorList>
    </citation>
    <scope>NUCLEOTIDE SEQUENCE [LARGE SCALE GENOMIC DNA]</scope>
    <source>
        <strain evidence="2">CM1030</strain>
        <tissue evidence="2">Blood</tissue>
    </source>
</reference>
<feature type="region of interest" description="Disordered" evidence="1">
    <location>
        <begin position="18"/>
        <end position="38"/>
    </location>
</feature>
<name>A0ABD0RFQ6_CIRMR</name>
<feature type="compositionally biased region" description="Basic and acidic residues" evidence="1">
    <location>
        <begin position="22"/>
        <end position="33"/>
    </location>
</feature>
<sequence>KISMPPPWLRHWNSLGRAPSLKRKDTSGERESLLFEDDDLEGEKLANISGGSVQHPSSLDIPELPQTLSFSSLGDYHDCNGRSLHLPTDLSANLSKEDSIGEEDMDD</sequence>
<protein>
    <submittedName>
        <fullName evidence="2">Uncharacterized protein</fullName>
    </submittedName>
</protein>
<evidence type="ECO:0000313" key="2">
    <source>
        <dbReference type="EMBL" id="KAL0197289.1"/>
    </source>
</evidence>
<evidence type="ECO:0000256" key="1">
    <source>
        <dbReference type="SAM" id="MobiDB-lite"/>
    </source>
</evidence>
<gene>
    <name evidence="2" type="ORF">M9458_005829</name>
</gene>
<feature type="non-terminal residue" evidence="2">
    <location>
        <position position="1"/>
    </location>
</feature>
<dbReference type="AlphaFoldDB" id="A0ABD0RFQ6"/>
<accession>A0ABD0RFQ6</accession>